<organism evidence="2 3">
    <name type="scientific">Elaeis guineensis var. tenera</name>
    <name type="common">Oil palm</name>
    <dbReference type="NCBI Taxonomy" id="51953"/>
    <lineage>
        <taxon>Eukaryota</taxon>
        <taxon>Viridiplantae</taxon>
        <taxon>Streptophyta</taxon>
        <taxon>Embryophyta</taxon>
        <taxon>Tracheophyta</taxon>
        <taxon>Spermatophyta</taxon>
        <taxon>Magnoliopsida</taxon>
        <taxon>Liliopsida</taxon>
        <taxon>Arecaceae</taxon>
        <taxon>Arecoideae</taxon>
        <taxon>Cocoseae</taxon>
        <taxon>Elaeidinae</taxon>
        <taxon>Elaeis</taxon>
    </lineage>
</organism>
<protein>
    <submittedName>
        <fullName evidence="3">Uncharacterized protein LOC109505909</fullName>
    </submittedName>
</protein>
<evidence type="ECO:0000256" key="1">
    <source>
        <dbReference type="SAM" id="Phobius"/>
    </source>
</evidence>
<keyword evidence="1" id="KW-1133">Transmembrane helix</keyword>
<feature type="transmembrane region" description="Helical" evidence="1">
    <location>
        <begin position="83"/>
        <end position="112"/>
    </location>
</feature>
<name>A0A6J0PJJ9_ELAGV</name>
<gene>
    <name evidence="3" type="primary">LOC109505909</name>
</gene>
<keyword evidence="1" id="KW-0472">Membrane</keyword>
<dbReference type="RefSeq" id="XP_019706426.1">
    <property type="nucleotide sequence ID" value="XM_019850867.2"/>
</dbReference>
<dbReference type="Proteomes" id="UP000504607">
    <property type="component" value="Chromosome 1"/>
</dbReference>
<dbReference type="AlphaFoldDB" id="A0A6J0PJJ9"/>
<feature type="non-terminal residue" evidence="3">
    <location>
        <position position="1"/>
    </location>
</feature>
<accession>A0A6J0PJJ9</accession>
<proteinExistence type="predicted"/>
<dbReference type="InParanoid" id="A0A6J0PJJ9"/>
<dbReference type="PANTHER" id="PTHR31168:SF19">
    <property type="entry name" value="OS01G0683700 PROTEIN"/>
    <property type="match status" value="1"/>
</dbReference>
<sequence>SLLVYGNKTAPISSVKFFAISLCFILAFLCNVQSIRYYAHVSFLLVVPAAAAASRDGGISVAYVSRSLNKGSFFWSLGLRAFYVSFTLFLWIFGPVPMLAGSVVMCCLLYFLDTTTEYTRDLHDSFGGHEEARDQDA</sequence>
<dbReference type="Pfam" id="PF04654">
    <property type="entry name" value="DUF599"/>
    <property type="match status" value="1"/>
</dbReference>
<dbReference type="PANTHER" id="PTHR31168">
    <property type="entry name" value="OS02G0292800 PROTEIN"/>
    <property type="match status" value="1"/>
</dbReference>
<dbReference type="InterPro" id="IPR006747">
    <property type="entry name" value="DUF599"/>
</dbReference>
<keyword evidence="2" id="KW-1185">Reference proteome</keyword>
<feature type="transmembrane region" description="Helical" evidence="1">
    <location>
        <begin position="37"/>
        <end position="63"/>
    </location>
</feature>
<feature type="transmembrane region" description="Helical" evidence="1">
    <location>
        <begin position="12"/>
        <end position="30"/>
    </location>
</feature>
<evidence type="ECO:0000313" key="2">
    <source>
        <dbReference type="Proteomes" id="UP000504607"/>
    </source>
</evidence>
<evidence type="ECO:0000313" key="3">
    <source>
        <dbReference type="RefSeq" id="XP_019706426.1"/>
    </source>
</evidence>
<dbReference type="OrthoDB" id="761598at2759"/>
<reference evidence="3" key="1">
    <citation type="submission" date="2025-08" db="UniProtKB">
        <authorList>
            <consortium name="RefSeq"/>
        </authorList>
    </citation>
    <scope>IDENTIFICATION</scope>
</reference>
<keyword evidence="1" id="KW-0812">Transmembrane</keyword>